<protein>
    <recommendedName>
        <fullName evidence="1">Secretion system C-terminal sorting domain-containing protein</fullName>
    </recommendedName>
</protein>
<reference evidence="2 3" key="1">
    <citation type="submission" date="2017-07" db="EMBL/GenBank/DDBJ databases">
        <title>Recovery of genomes from metagenomes via a dereplication, aggregation, and scoring strategy.</title>
        <authorList>
            <person name="Sieber C.M."/>
            <person name="Probst A.J."/>
            <person name="Sharrar A."/>
            <person name="Thomas B.C."/>
            <person name="Hess M."/>
            <person name="Tringe S.G."/>
            <person name="Banfield J.F."/>
        </authorList>
    </citation>
    <scope>NUCLEOTIDE SEQUENCE [LARGE SCALE GENOMIC DNA]</scope>
    <source>
        <strain evidence="2">JGI_Cruoil_03_51_56</strain>
    </source>
</reference>
<sequence>PTYHFNMARTGLYEASSVGIADPDFPVARSWFRLLPNPAKLGQQLSFHLGQSGNVNLGLYDRTGRLVTKLACGRMDAGNHNVVLPASLATGVYFVRLSLDQTVSSSKLVVQR</sequence>
<accession>A0A235BZ50</accession>
<dbReference type="AlphaFoldDB" id="A0A235BZ50"/>
<dbReference type="InterPro" id="IPR026444">
    <property type="entry name" value="Secre_tail"/>
</dbReference>
<proteinExistence type="predicted"/>
<feature type="domain" description="Secretion system C-terminal sorting" evidence="1">
    <location>
        <begin position="36"/>
        <end position="110"/>
    </location>
</feature>
<dbReference type="NCBIfam" id="TIGR04183">
    <property type="entry name" value="Por_Secre_tail"/>
    <property type="match status" value="1"/>
</dbReference>
<evidence type="ECO:0000313" key="3">
    <source>
        <dbReference type="Proteomes" id="UP000215559"/>
    </source>
</evidence>
<feature type="non-terminal residue" evidence="2">
    <location>
        <position position="1"/>
    </location>
</feature>
<name>A0A235BZ50_UNCW3</name>
<gene>
    <name evidence="2" type="ORF">CH330_01725</name>
</gene>
<dbReference type="Proteomes" id="UP000215559">
    <property type="component" value="Unassembled WGS sequence"/>
</dbReference>
<comment type="caution">
    <text evidence="2">The sequence shown here is derived from an EMBL/GenBank/DDBJ whole genome shotgun (WGS) entry which is preliminary data.</text>
</comment>
<dbReference type="Pfam" id="PF18962">
    <property type="entry name" value="Por_Secre_tail"/>
    <property type="match status" value="1"/>
</dbReference>
<dbReference type="EMBL" id="NOZP01000034">
    <property type="protein sequence ID" value="OYD16825.1"/>
    <property type="molecule type" value="Genomic_DNA"/>
</dbReference>
<evidence type="ECO:0000259" key="1">
    <source>
        <dbReference type="Pfam" id="PF18962"/>
    </source>
</evidence>
<evidence type="ECO:0000313" key="2">
    <source>
        <dbReference type="EMBL" id="OYD16825.1"/>
    </source>
</evidence>
<organism evidence="2 3">
    <name type="scientific">candidate division WOR-3 bacterium JGI_Cruoil_03_51_56</name>
    <dbReference type="NCBI Taxonomy" id="1973747"/>
    <lineage>
        <taxon>Bacteria</taxon>
        <taxon>Bacteria division WOR-3</taxon>
    </lineage>
</organism>